<dbReference type="FunFam" id="3.40.50.300:FF:000079">
    <property type="entry name" value="probable ATP-dependent RNA helicase DDX17"/>
    <property type="match status" value="1"/>
</dbReference>
<keyword evidence="3" id="KW-0547">Nucleotide-binding</keyword>
<feature type="region of interest" description="Disordered" evidence="11">
    <location>
        <begin position="134"/>
        <end position="153"/>
    </location>
</feature>
<dbReference type="Proteomes" id="UP000719412">
    <property type="component" value="Unassembled WGS sequence"/>
</dbReference>
<dbReference type="Pfam" id="PF00270">
    <property type="entry name" value="DEAD"/>
    <property type="match status" value="1"/>
</dbReference>
<dbReference type="EMBL" id="JABDTM020025790">
    <property type="protein sequence ID" value="KAH0812795.1"/>
    <property type="molecule type" value="Genomic_DNA"/>
</dbReference>
<feature type="region of interest" description="Disordered" evidence="11">
    <location>
        <begin position="3085"/>
        <end position="3110"/>
    </location>
</feature>
<dbReference type="GO" id="GO:0003676">
    <property type="term" value="F:nucleic acid binding"/>
    <property type="evidence" value="ECO:0007669"/>
    <property type="project" value="InterPro"/>
</dbReference>
<dbReference type="Gene3D" id="2.130.10.10">
    <property type="entry name" value="YVTN repeat-like/Quinoprotein amine dehydrogenase"/>
    <property type="match status" value="3"/>
</dbReference>
<comment type="subcellular location">
    <subcellularLocation>
        <location evidence="1">Nucleus</location>
    </subcellularLocation>
</comment>
<dbReference type="GO" id="GO:0008276">
    <property type="term" value="F:protein methyltransferase activity"/>
    <property type="evidence" value="ECO:0007669"/>
    <property type="project" value="UniProtKB-ARBA"/>
</dbReference>
<dbReference type="PROSITE" id="PS00028">
    <property type="entry name" value="ZINC_FINGER_C2H2_1"/>
    <property type="match status" value="4"/>
</dbReference>
<name>A0A8J6L988_TENMO</name>
<feature type="domain" description="C2H2-type" evidence="12">
    <location>
        <begin position="1776"/>
        <end position="1804"/>
    </location>
</feature>
<dbReference type="Pfam" id="PF23726">
    <property type="entry name" value="Beta-prop_RSE1_2nd"/>
    <property type="match status" value="1"/>
</dbReference>
<dbReference type="GO" id="GO:0008757">
    <property type="term" value="F:S-adenosylmethionine-dependent methyltransferase activity"/>
    <property type="evidence" value="ECO:0007669"/>
    <property type="project" value="UniProtKB-ARBA"/>
</dbReference>
<feature type="region of interest" description="Disordered" evidence="11">
    <location>
        <begin position="1450"/>
        <end position="1505"/>
    </location>
</feature>
<dbReference type="InterPro" id="IPR046341">
    <property type="entry name" value="SET_dom_sf"/>
</dbReference>
<evidence type="ECO:0000256" key="3">
    <source>
        <dbReference type="ARBA" id="ARBA00022741"/>
    </source>
</evidence>
<dbReference type="GO" id="GO:0016787">
    <property type="term" value="F:hydrolase activity"/>
    <property type="evidence" value="ECO:0007669"/>
    <property type="project" value="UniProtKB-KW"/>
</dbReference>
<reference evidence="17" key="2">
    <citation type="submission" date="2021-08" db="EMBL/GenBank/DDBJ databases">
        <authorList>
            <person name="Eriksson T."/>
        </authorList>
    </citation>
    <scope>NUCLEOTIDE SEQUENCE</scope>
    <source>
        <strain evidence="17">Stoneville</strain>
        <tissue evidence="17">Whole head</tissue>
    </source>
</reference>
<dbReference type="Pfam" id="PF21549">
    <property type="entry name" value="PRDM2_PR"/>
    <property type="match status" value="1"/>
</dbReference>
<evidence type="ECO:0000259" key="16">
    <source>
        <dbReference type="PROSITE" id="PS51195"/>
    </source>
</evidence>
<evidence type="ECO:0000256" key="1">
    <source>
        <dbReference type="ARBA" id="ARBA00004123"/>
    </source>
</evidence>
<feature type="domain" description="Helicase C-terminal" evidence="15">
    <location>
        <begin position="2893"/>
        <end position="3088"/>
    </location>
</feature>
<dbReference type="PROSITE" id="PS50157">
    <property type="entry name" value="ZINC_FINGER_C2H2_2"/>
    <property type="match status" value="4"/>
</dbReference>
<dbReference type="InterPro" id="IPR004871">
    <property type="entry name" value="RSE1/DDB1/CPSF1_C"/>
</dbReference>
<keyword evidence="7" id="KW-0539">Nucleus</keyword>
<dbReference type="SUPFAM" id="SSF50978">
    <property type="entry name" value="WD40 repeat-like"/>
    <property type="match status" value="1"/>
</dbReference>
<evidence type="ECO:0000256" key="5">
    <source>
        <dbReference type="ARBA" id="ARBA00022806"/>
    </source>
</evidence>
<dbReference type="InterPro" id="IPR050358">
    <property type="entry name" value="RSE1/DDB1/CFT1"/>
</dbReference>
<keyword evidence="5" id="KW-0347">Helicase</keyword>
<sequence>MLNVKENIDVRKVPTNVPYLKNKSVVLILGISGACRGEELVKLTIDDIEDKISNCQPSTSQQQNMAVEISYNQVCTSEGVKKKCEEGTTLPGIPSWRSPVKATMATSDNPISAPPIIPFPNCYLQHSLEYSVMEQPREDDDGNPSRCPSMRPPPPPIFPIPTCYPSPRRRPNLTFWLRTTLTGVPSWGRPVGTTLGNSTSAPVVCPLLSFSRLQSAPAFGFIPRVSQHIRILPVFPIYIAVHSKQKNIPVKHLWCIIKMYLYNITLQRATAITHAIHGNFSGTKMQEIVISRGKSLEVLRPDPNTGKVHTLLTVEIFGVIRSLMSFRLTGGTKDYVIVGSDSGRIVILEYIPAKNGFEKVHQETFGKSGVRRIVPGQYLATDPRGRAVMIGAVEKQKLAYILNRDAQARLTISSPLEAHKSNTLVYHMVGVDVGYDNPMFACLEIDYEEADSDPTGEAAQKTQQTLTFYELDLGVNHVVRKYSEPLEEHANFLVTVPGGDDGPSGVLICSENYLTYKNLGDQHDIRCPIPRRRNDLDDPERGMIFVCSATHKTKSMFFFLAQTEQGDIFKITLETDEDMVTEIKLKYFDTVPVATAMCVLKTGFLFVASEFGNHYLYQIAHLGDDDDELEFSSAMPLEEGDTFFFAPRSLRNLVLVDELESLSPILSCRVADLAGEDTPQLYMLCGRGPRSSLRVLRHGLEVSEMAVSELPGNPNAVWTVKRRSDDEYDAYIIVSFVNATLVLSIGETVEEVTDSGFLGTTPTLSCSALSDDALVQVYPGGIRHICSDKRVNEWKAPGKKTIVKCAVNQRQVVIALSGGELAYFEMDPTGQLHEYKERKRMNSDVVCMALANVAPGEQLSLFLAVGLADSTVRIISLDPSDCLAPRSIQGLPVCAESLCIVEMGCTDREPDNAAAASTTSTLYLNIGLQNGALLRNVLDPVSGELSDTRTRYLGSRPVKLFRIRMQQSEAVLAMSSRSWLSYYYQSRFYLTPLSYESLEYASGFSSEQCPEGIVAISTNTLRILALEKLGAVFNQVSFPLEYTPRKFIIHPESNNLIIIETEHNAYTEETKKQRRLQMAEEMKEAAGEEEQELAKEMADAFLNEDLPESVFSAPKAGHGMWASTLKIMDPVQGITHKLIRLEQNEAAMSSVLVKFQNQPQQTLFLIIGIAKDFQLNPRHCNTGFLDTYKIDPVGRELEFVHRTPVDEVPMALCAYNGLLLAGVGRMLRLYDMGKKKLLRKCENKHIPNGIVNIQAMGKRIFVSDVQESVFMVRYKRAENQLIIFADDTHPRWITCTSVLDYDTVAVADKFGNIAILRLPPNVSDDVEEDPTGHKSLWDRGLLNGASQKGDTIATFHVGETVTWLQKATLIPGGWESLIYTTLSGTVGVLVPFTSREDHDFFQHLEMHMRSENTPLCGRDHISFRSYYYPVKNVIDGDLCEQYNSLEPAKQKSIASDLDRTPAEVSKKLEDIRTDRDDRTRKKKPLYNPDKPVKKEKAIESKKKVEHDIRKAPELGLQTENKVDIVKVGDERSDSSHKVAVKIKLCHNCSTHHVQDHCPLTYPNFIIADSIDLTNWQDKYQNLHTSQSERIKCEKENDQRNDDINKFVFAKVSLPNFLQLLDTNTDHGLGVWAKMDIQEFTQFGPLVGKVVKEVDIPEDSNMRDLWEMCGENGNIYFNTENLEISNWMRFVRPALTRDDKNVTVVTKENYLYFVTTKLVKNGEELLYWQDSAVATNKKKMEKTSCGGCNMTFAHPLYYRIHCSVFHDIRYSLTIRKYHCKICGVAVLGKENIMKHAAELHNGQGAYQYFAEVLKEFQCKSCLKILGSRAALQRHLKEVHQKQMDGACSCARCGKHFQNKSNLKIHMLTHSGIKPFKCVVKSCNAAFTTKQCLQFHYKKVHSFNEDVMPKIERSIDYTFEAYSGLEDQDDKSKSDCSNVQQNETTGVMMDEESDGDETSTDSKNMDDPPMAQSPMEAMVDRSPEPPNPRTSPPIETYNINSVNATMKILSKGSKKWIGDQPLQPLKPDIYQIDHRLSKDDLANVQLQVPESQPYDRTKLNPTNLTDFSRHEASNASLLVEAALDSVCSEPNIDIDVSTTPNCTDALVNNLYTLAPSDSLPDVTYSETVCISEPRDINLISPSVNDHISVTDELNDELRHNQNIGMDYSGFHQEDFSPGNSPEMHPRTNFVRNYINTLSPQNQSYGQPKNISPVPVPSPPRYDFGHAGATDHLSSDDSNGMAAQNLSLHSKHDIQLDLSIYKSSYKLDGPNFQNRKDFRLKFDNDVDKNKVYNLGIETNNKNYVEDENNALENEQVEAMNQSELSNNIQVVEMKDKESDDNERISKYPDDLSTDIRSKFDIDLDLRLKNYEVESENLRSRGLYESTNDLDFRNKNYDLMENIENRNKAYDGSIESDFRTDRNFEPLVLNSSELQGLDMSARSFHNYSNINRYHHLYPEVDRVDLRLNYSPPAPPYTHADILRVVSLDLTPPGRHSVDLSLRTHPLHQIANSRLLSEHAIQSTPHRLLDQGRLLGSDLSGRILSDHTTNRILSSNDQLTSNHLLSADQRLLGDDSRIISEQPRSRDRRRSRSRDRGYGGGGRRNTAGANLRKPRWDLSRLEPFKKDFYVPHPAVTNRPSYEVEEWRRTKEISLKGKCIPDLVFTFEEAGFPDYVMSEIRKMGFKHPTPIQSQGWPIALSGRDMVGIASTGSGKTLSYILPAIVHINHQPRLLRGDGPIALVLAPTRELAQQIQQVATDFGRSSKIRNTCVFGGAPKGPQANDLMDGVEIVIATPGRLIDFLESNRTNLRRCTYLVLDEADRMLDMGFEPQIRKIIEQIRPDRQTLMWSATWPKEVQALAAEFLKDYIQINVGSLQLSANHNILQIIDVCQEYEKETKLSTLLKEIMAEKENKTIIFIETKKRVDDITRKMKRDGWPAVCIHGDKSQQERDWVLQDFRSGKAPILVATDVAARGLGGHVGVCGLGLPAITWSWAGLPDNAALRRTQIWVGLAARRSVRLTLAPDVEDVKFVINFDYPSNSEDYVHRIGRTGRSQRTGTAYTFFTPANANKAADLVSVLKEAKQVINPKLQEMADSRNWNSNSGSGRERDSNQNRTGVEFKMRAVKDEIGGEEGEEINHNLIGHFRAQDRVHLEEADENGRVLEIEAGERSPEVLVENVVLLV</sequence>
<dbReference type="Gene3D" id="2.170.270.10">
    <property type="entry name" value="SET domain"/>
    <property type="match status" value="1"/>
</dbReference>
<dbReference type="GO" id="GO:0008270">
    <property type="term" value="F:zinc ion binding"/>
    <property type="evidence" value="ECO:0007669"/>
    <property type="project" value="UniProtKB-KW"/>
</dbReference>
<dbReference type="FunFam" id="2.130.10.10:FF:000041">
    <property type="entry name" value="Splicing factor 3b subunit 3"/>
    <property type="match status" value="1"/>
</dbReference>
<dbReference type="GO" id="GO:0003724">
    <property type="term" value="F:RNA helicase activity"/>
    <property type="evidence" value="ECO:0007669"/>
    <property type="project" value="UniProtKB-EC"/>
</dbReference>
<gene>
    <name evidence="17" type="ORF">GEV33_009996</name>
</gene>
<dbReference type="Pfam" id="PF10433">
    <property type="entry name" value="Beta-prop_RSE1_1st"/>
    <property type="match status" value="1"/>
</dbReference>
<evidence type="ECO:0000313" key="18">
    <source>
        <dbReference type="Proteomes" id="UP000719412"/>
    </source>
</evidence>
<organism evidence="17 18">
    <name type="scientific">Tenebrio molitor</name>
    <name type="common">Yellow mealworm beetle</name>
    <dbReference type="NCBI Taxonomy" id="7067"/>
    <lineage>
        <taxon>Eukaryota</taxon>
        <taxon>Metazoa</taxon>
        <taxon>Ecdysozoa</taxon>
        <taxon>Arthropoda</taxon>
        <taxon>Hexapoda</taxon>
        <taxon>Insecta</taxon>
        <taxon>Pterygota</taxon>
        <taxon>Neoptera</taxon>
        <taxon>Endopterygota</taxon>
        <taxon>Coleoptera</taxon>
        <taxon>Polyphaga</taxon>
        <taxon>Cucujiformia</taxon>
        <taxon>Tenebrionidae</taxon>
        <taxon>Tenebrio</taxon>
    </lineage>
</organism>
<protein>
    <recommendedName>
        <fullName evidence="2">RNA helicase</fullName>
        <ecNumber evidence="2">3.6.4.13</ecNumber>
    </recommendedName>
</protein>
<dbReference type="GO" id="GO:0008170">
    <property type="term" value="F:N-methyltransferase activity"/>
    <property type="evidence" value="ECO:0007669"/>
    <property type="project" value="UniProtKB-ARBA"/>
</dbReference>
<evidence type="ECO:0000256" key="4">
    <source>
        <dbReference type="ARBA" id="ARBA00022801"/>
    </source>
</evidence>
<feature type="compositionally biased region" description="Basic and acidic residues" evidence="11">
    <location>
        <begin position="3100"/>
        <end position="3110"/>
    </location>
</feature>
<feature type="domain" description="C2H2-type" evidence="12">
    <location>
        <begin position="1874"/>
        <end position="1904"/>
    </location>
</feature>
<comment type="catalytic activity">
    <reaction evidence="8">
        <text>ATP + H2O = ADP + phosphate + H(+)</text>
        <dbReference type="Rhea" id="RHEA:13065"/>
        <dbReference type="ChEBI" id="CHEBI:15377"/>
        <dbReference type="ChEBI" id="CHEBI:15378"/>
        <dbReference type="ChEBI" id="CHEBI:30616"/>
        <dbReference type="ChEBI" id="CHEBI:43474"/>
        <dbReference type="ChEBI" id="CHEBI:456216"/>
        <dbReference type="EC" id="3.6.4.13"/>
    </reaction>
</comment>
<evidence type="ECO:0000256" key="6">
    <source>
        <dbReference type="ARBA" id="ARBA00022840"/>
    </source>
</evidence>
<dbReference type="CDD" id="cd10534">
    <property type="entry name" value="PR-SET_PRDM-like"/>
    <property type="match status" value="1"/>
</dbReference>
<feature type="compositionally biased region" description="Low complexity" evidence="11">
    <location>
        <begin position="3090"/>
        <end position="3099"/>
    </location>
</feature>
<dbReference type="Gene3D" id="3.30.160.60">
    <property type="entry name" value="Classic Zinc Finger"/>
    <property type="match status" value="3"/>
</dbReference>
<dbReference type="PROSITE" id="PS51192">
    <property type="entry name" value="HELICASE_ATP_BIND_1"/>
    <property type="match status" value="1"/>
</dbReference>
<evidence type="ECO:0000256" key="2">
    <source>
        <dbReference type="ARBA" id="ARBA00012552"/>
    </source>
</evidence>
<dbReference type="PROSITE" id="PS51195">
    <property type="entry name" value="Q_MOTIF"/>
    <property type="match status" value="1"/>
</dbReference>
<dbReference type="PROSITE" id="PS51194">
    <property type="entry name" value="HELICASE_CTER"/>
    <property type="match status" value="1"/>
</dbReference>
<feature type="domain" description="DEAD-box RNA helicase Q" evidence="16">
    <location>
        <begin position="2659"/>
        <end position="2687"/>
    </location>
</feature>
<feature type="domain" description="C2H2-type" evidence="12">
    <location>
        <begin position="1846"/>
        <end position="1873"/>
    </location>
</feature>
<dbReference type="InterPro" id="IPR014001">
    <property type="entry name" value="Helicase_ATP-bd"/>
</dbReference>
<feature type="compositionally biased region" description="Basic and acidic residues" evidence="11">
    <location>
        <begin position="1456"/>
        <end position="1479"/>
    </location>
</feature>
<feature type="region of interest" description="Disordered" evidence="11">
    <location>
        <begin position="2570"/>
        <end position="2607"/>
    </location>
</feature>
<comment type="caution">
    <text evidence="17">The sequence shown here is derived from an EMBL/GenBank/DDBJ whole genome shotgun (WGS) entry which is preliminary data.</text>
</comment>
<dbReference type="InterPro" id="IPR036322">
    <property type="entry name" value="WD40_repeat_dom_sf"/>
</dbReference>
<keyword evidence="9" id="KW-0863">Zinc-finger</keyword>
<keyword evidence="4" id="KW-0378">Hydrolase</keyword>
<dbReference type="Pfam" id="PF00271">
    <property type="entry name" value="Helicase_C"/>
    <property type="match status" value="2"/>
</dbReference>
<evidence type="ECO:0000256" key="10">
    <source>
        <dbReference type="PROSITE-ProRule" id="PRU00552"/>
    </source>
</evidence>
<dbReference type="PROSITE" id="PS50280">
    <property type="entry name" value="SET"/>
    <property type="match status" value="1"/>
</dbReference>
<dbReference type="InterPro" id="IPR001214">
    <property type="entry name" value="SET_dom"/>
</dbReference>
<dbReference type="InterPro" id="IPR011545">
    <property type="entry name" value="DEAD/DEAH_box_helicase_dom"/>
</dbReference>
<reference evidence="17" key="1">
    <citation type="journal article" date="2020" name="J Insects Food Feed">
        <title>The yellow mealworm (Tenebrio molitor) genome: a resource for the emerging insects as food and feed industry.</title>
        <authorList>
            <person name="Eriksson T."/>
            <person name="Andere A."/>
            <person name="Kelstrup H."/>
            <person name="Emery V."/>
            <person name="Picard C."/>
        </authorList>
    </citation>
    <scope>NUCLEOTIDE SEQUENCE</scope>
    <source>
        <strain evidence="17">Stoneville</strain>
        <tissue evidence="17">Whole head</tissue>
    </source>
</reference>
<dbReference type="InterPro" id="IPR015943">
    <property type="entry name" value="WD40/YVTN_repeat-like_dom_sf"/>
</dbReference>
<dbReference type="SMART" id="SM00355">
    <property type="entry name" value="ZnF_C2H2"/>
    <property type="match status" value="5"/>
</dbReference>
<dbReference type="PROSITE" id="PS51257">
    <property type="entry name" value="PROKAR_LIPOPROTEIN"/>
    <property type="match status" value="1"/>
</dbReference>
<dbReference type="InterPro" id="IPR000629">
    <property type="entry name" value="RNA-helicase_DEAD-box_CS"/>
</dbReference>
<dbReference type="SMART" id="SM00490">
    <property type="entry name" value="HELICc"/>
    <property type="match status" value="1"/>
</dbReference>
<evidence type="ECO:0000259" key="13">
    <source>
        <dbReference type="PROSITE" id="PS50280"/>
    </source>
</evidence>
<dbReference type="SMART" id="SM00487">
    <property type="entry name" value="DEXDc"/>
    <property type="match status" value="1"/>
</dbReference>
<dbReference type="Pfam" id="PF03178">
    <property type="entry name" value="CPSF_A"/>
    <property type="match status" value="1"/>
</dbReference>
<dbReference type="InterPro" id="IPR018846">
    <property type="entry name" value="Beta-prop_RSE1/DDB1/CPSF1_1st"/>
</dbReference>
<dbReference type="GO" id="GO:0010468">
    <property type="term" value="P:regulation of gene expression"/>
    <property type="evidence" value="ECO:0007669"/>
    <property type="project" value="UniProtKB-ARBA"/>
</dbReference>
<evidence type="ECO:0000256" key="7">
    <source>
        <dbReference type="ARBA" id="ARBA00023242"/>
    </source>
</evidence>
<evidence type="ECO:0000259" key="15">
    <source>
        <dbReference type="PROSITE" id="PS51194"/>
    </source>
</evidence>
<feature type="compositionally biased region" description="Acidic residues" evidence="11">
    <location>
        <begin position="1947"/>
        <end position="1957"/>
    </location>
</feature>
<dbReference type="SUPFAM" id="SSF57667">
    <property type="entry name" value="beta-beta-alpha zinc fingers"/>
    <property type="match status" value="1"/>
</dbReference>
<dbReference type="InterPro" id="IPR058543">
    <property type="entry name" value="Beta-prop_RSE1/DDB1/CPSF1_2nd"/>
</dbReference>
<dbReference type="GO" id="GO:0005634">
    <property type="term" value="C:nucleus"/>
    <property type="evidence" value="ECO:0007669"/>
    <property type="project" value="UniProtKB-SubCell"/>
</dbReference>
<feature type="domain" description="Helicase ATP-binding" evidence="14">
    <location>
        <begin position="2690"/>
        <end position="2865"/>
    </location>
</feature>
<dbReference type="SUPFAM" id="SSF52540">
    <property type="entry name" value="P-loop containing nucleoside triphosphate hydrolases"/>
    <property type="match status" value="3"/>
</dbReference>
<keyword evidence="9" id="KW-0479">Metal-binding</keyword>
<proteinExistence type="predicted"/>
<dbReference type="InterPro" id="IPR013087">
    <property type="entry name" value="Znf_C2H2_type"/>
</dbReference>
<dbReference type="PANTHER" id="PTHR10644">
    <property type="entry name" value="DNA REPAIR/RNA PROCESSING CPSF FAMILY"/>
    <property type="match status" value="1"/>
</dbReference>
<dbReference type="CDD" id="cd18787">
    <property type="entry name" value="SF2_C_DEAD"/>
    <property type="match status" value="1"/>
</dbReference>
<feature type="domain" description="C2H2-type" evidence="12">
    <location>
        <begin position="1815"/>
        <end position="1843"/>
    </location>
</feature>
<feature type="domain" description="SET" evidence="13">
    <location>
        <begin position="1615"/>
        <end position="1729"/>
    </location>
</feature>
<evidence type="ECO:0000256" key="8">
    <source>
        <dbReference type="ARBA" id="ARBA00047984"/>
    </source>
</evidence>
<dbReference type="InterPro" id="IPR014014">
    <property type="entry name" value="RNA_helicase_DEAD_Q_motif"/>
</dbReference>
<accession>A0A8J6L988</accession>
<dbReference type="InterPro" id="IPR001650">
    <property type="entry name" value="Helicase_C-like"/>
</dbReference>
<feature type="short sequence motif" description="Q motif" evidence="10">
    <location>
        <begin position="2659"/>
        <end position="2687"/>
    </location>
</feature>
<dbReference type="GO" id="GO:0005524">
    <property type="term" value="F:ATP binding"/>
    <property type="evidence" value="ECO:0007669"/>
    <property type="project" value="UniProtKB-KW"/>
</dbReference>
<evidence type="ECO:0000259" key="12">
    <source>
        <dbReference type="PROSITE" id="PS50157"/>
    </source>
</evidence>
<evidence type="ECO:0000256" key="11">
    <source>
        <dbReference type="SAM" id="MobiDB-lite"/>
    </source>
</evidence>
<dbReference type="EC" id="3.6.4.13" evidence="2"/>
<dbReference type="InterPro" id="IPR036236">
    <property type="entry name" value="Znf_C2H2_sf"/>
</dbReference>
<evidence type="ECO:0000259" key="14">
    <source>
        <dbReference type="PROSITE" id="PS51192"/>
    </source>
</evidence>
<feature type="compositionally biased region" description="Polar residues" evidence="11">
    <location>
        <begin position="1933"/>
        <end position="1943"/>
    </location>
</feature>
<evidence type="ECO:0000256" key="9">
    <source>
        <dbReference type="PROSITE-ProRule" id="PRU00042"/>
    </source>
</evidence>
<keyword evidence="9" id="KW-0862">Zinc</keyword>
<dbReference type="PROSITE" id="PS00039">
    <property type="entry name" value="DEAD_ATP_HELICASE"/>
    <property type="match status" value="1"/>
</dbReference>
<dbReference type="Gene3D" id="3.40.50.300">
    <property type="entry name" value="P-loop containing nucleotide triphosphate hydrolases"/>
    <property type="match status" value="2"/>
</dbReference>
<keyword evidence="6" id="KW-0067">ATP-binding</keyword>
<feature type="compositionally biased region" description="Basic and acidic residues" evidence="11">
    <location>
        <begin position="1490"/>
        <end position="1505"/>
    </location>
</feature>
<keyword evidence="18" id="KW-1185">Reference proteome</keyword>
<feature type="region of interest" description="Disordered" evidence="11">
    <location>
        <begin position="1924"/>
        <end position="1995"/>
    </location>
</feature>
<dbReference type="FunFam" id="2.130.10.10:FF:000027">
    <property type="entry name" value="Splicing factor 3B subunit 3"/>
    <property type="match status" value="1"/>
</dbReference>
<dbReference type="InterPro" id="IPR027417">
    <property type="entry name" value="P-loop_NTPase"/>
</dbReference>
<evidence type="ECO:0000313" key="17">
    <source>
        <dbReference type="EMBL" id="KAH0812795.1"/>
    </source>
</evidence>